<evidence type="ECO:0000256" key="3">
    <source>
        <dbReference type="ARBA" id="ARBA00022603"/>
    </source>
</evidence>
<dbReference type="PROSITE" id="PS00092">
    <property type="entry name" value="N6_MTASE"/>
    <property type="match status" value="1"/>
</dbReference>
<comment type="catalytic activity">
    <reaction evidence="6">
        <text>a 2'-deoxyadenosine in DNA + S-adenosyl-L-methionine = an N(6)-methyl-2'-deoxyadenosine in DNA + S-adenosyl-L-homocysteine + H(+)</text>
        <dbReference type="Rhea" id="RHEA:15197"/>
        <dbReference type="Rhea" id="RHEA-COMP:12418"/>
        <dbReference type="Rhea" id="RHEA-COMP:12419"/>
        <dbReference type="ChEBI" id="CHEBI:15378"/>
        <dbReference type="ChEBI" id="CHEBI:57856"/>
        <dbReference type="ChEBI" id="CHEBI:59789"/>
        <dbReference type="ChEBI" id="CHEBI:90615"/>
        <dbReference type="ChEBI" id="CHEBI:90616"/>
        <dbReference type="EC" id="2.1.1.72"/>
    </reaction>
</comment>
<dbReference type="Pfam" id="PF01555">
    <property type="entry name" value="N6_N4_Mtase"/>
    <property type="match status" value="1"/>
</dbReference>
<feature type="domain" description="DNA methylase N-4/N-6" evidence="7">
    <location>
        <begin position="118"/>
        <end position="428"/>
    </location>
</feature>
<dbReference type="PIRSF" id="PIRSF015855">
    <property type="entry name" value="TypeIII_Mtase_mKpnI"/>
    <property type="match status" value="1"/>
</dbReference>
<dbReference type="EC" id="2.1.1.72" evidence="2"/>
<dbReference type="InterPro" id="IPR002941">
    <property type="entry name" value="DNA_methylase_N4/N6"/>
</dbReference>
<dbReference type="PRINTS" id="PR00506">
    <property type="entry name" value="D21N6MTFRASE"/>
</dbReference>
<accession>A0A3R5WZ15</accession>
<reference evidence="8 9" key="1">
    <citation type="submission" date="2019-01" db="EMBL/GenBank/DDBJ databases">
        <title>Whole Genome of Ornithobacterium rhinotracheale FARPER-174b.</title>
        <authorList>
            <person name="Tataje-Lavanda L.A."/>
            <person name="Montalvan A."/>
            <person name="Montesinos R."/>
            <person name="Zimic M."/>
            <person name="Fernandez-Sanchez M."/>
            <person name="Fernandez-Diaz M."/>
        </authorList>
    </citation>
    <scope>NUCLEOTIDE SEQUENCE [LARGE SCALE GENOMIC DNA]</scope>
    <source>
        <strain evidence="8 9">FARPER-174b</strain>
    </source>
</reference>
<dbReference type="OrthoDB" id="9800801at2"/>
<dbReference type="REBASE" id="296220">
    <property type="entry name" value="M.Orh174bORF3145P"/>
</dbReference>
<evidence type="ECO:0000256" key="2">
    <source>
        <dbReference type="ARBA" id="ARBA00011900"/>
    </source>
</evidence>
<dbReference type="GO" id="GO:0003677">
    <property type="term" value="F:DNA binding"/>
    <property type="evidence" value="ECO:0007669"/>
    <property type="project" value="InterPro"/>
</dbReference>
<evidence type="ECO:0000313" key="8">
    <source>
        <dbReference type="EMBL" id="QAR30419.1"/>
    </source>
</evidence>
<keyword evidence="5" id="KW-0949">S-adenosyl-L-methionine</keyword>
<evidence type="ECO:0000256" key="4">
    <source>
        <dbReference type="ARBA" id="ARBA00022679"/>
    </source>
</evidence>
<evidence type="ECO:0000313" key="9">
    <source>
        <dbReference type="Proteomes" id="UP000287701"/>
    </source>
</evidence>
<dbReference type="Gene3D" id="3.40.50.150">
    <property type="entry name" value="Vaccinia Virus protein VP39"/>
    <property type="match status" value="1"/>
</dbReference>
<dbReference type="InterPro" id="IPR002295">
    <property type="entry name" value="N4/N6-MTase_EcoPI_Mod-like"/>
</dbReference>
<gene>
    <name evidence="8" type="ORF">EQP59_03145</name>
</gene>
<comment type="similarity">
    <text evidence="1">Belongs to the N(4)/N(6)-methyltransferase family.</text>
</comment>
<evidence type="ECO:0000256" key="6">
    <source>
        <dbReference type="ARBA" id="ARBA00047942"/>
    </source>
</evidence>
<dbReference type="AlphaFoldDB" id="A0A3R5WZ15"/>
<evidence type="ECO:0000256" key="1">
    <source>
        <dbReference type="ARBA" id="ARBA00006594"/>
    </source>
</evidence>
<dbReference type="SUPFAM" id="SSF53335">
    <property type="entry name" value="S-adenosyl-L-methionine-dependent methyltransferases"/>
    <property type="match status" value="1"/>
</dbReference>
<evidence type="ECO:0000259" key="7">
    <source>
        <dbReference type="Pfam" id="PF01555"/>
    </source>
</evidence>
<evidence type="ECO:0000256" key="5">
    <source>
        <dbReference type="ARBA" id="ARBA00022691"/>
    </source>
</evidence>
<proteinExistence type="inferred from homology"/>
<dbReference type="EMBL" id="CP035107">
    <property type="protein sequence ID" value="QAR30419.1"/>
    <property type="molecule type" value="Genomic_DNA"/>
</dbReference>
<sequence length="606" mass="69344">MGVDKLDLQSPDLVNENFEKLAKLFPNCVTEGTDGKAIDFDLLKQELSHAVVEGNKERYRLEWPGKREAIVTANLPTTNTLRPVREDSVDFDNTENLYIEGDNLEVLKLLQESYLGKVKMIYIDPPYNTGKDFVYKDNFNKETNIELKEGGQIDEYNQRLVANPDTSGRYHSDWLSMMYPRLKLARNLLTDDGVIFISIDDSEVDNLKKLCNEIFGENNGEVLIWNKEAEGSSGTLKQVLTTRRVHEYIVCAFKNKKNVQYYKIHEALKGKENELQTANLAVNAEKEKKTHPNYFTITNTFGETFTRQWKWSKDEIQKLIDEDLIYWGSDGHKQPRLIIPTDERRTTYLLSILNYGGTTVGRKDFEALIGNNIEFSYPKPIILMEKIIGTVTAEEGIVLDFFSGSATTAHAVMEHNAKENKNLKYIMVQLPEQTDEKSEAYKTGYKNICEIGKERIRRAAKKIKEETGADIDYGFRVYRLDSSNMQDVYYKPQDYTQESLSLFQDNIKPDRTADDLLAQVMLDWGLPLSLPIEQEEIDGKQVFKVAGDSLYACFDEGIGEDFAKAIAKEAPLRVVFKDSSFESDTAKINVQQLLKQLSPETEMKVI</sequence>
<dbReference type="GO" id="GO:0009007">
    <property type="term" value="F:site-specific DNA-methyltransferase (adenine-specific) activity"/>
    <property type="evidence" value="ECO:0007669"/>
    <property type="project" value="UniProtKB-EC"/>
</dbReference>
<name>A0A3R5WZ15_ORNRH</name>
<dbReference type="GO" id="GO:0032259">
    <property type="term" value="P:methylation"/>
    <property type="evidence" value="ECO:0007669"/>
    <property type="project" value="UniProtKB-KW"/>
</dbReference>
<dbReference type="InterPro" id="IPR029063">
    <property type="entry name" value="SAM-dependent_MTases_sf"/>
</dbReference>
<protein>
    <recommendedName>
        <fullName evidence="2">site-specific DNA-methyltransferase (adenine-specific)</fullName>
        <ecNumber evidence="2">2.1.1.72</ecNumber>
    </recommendedName>
</protein>
<organism evidence="8 9">
    <name type="scientific">Ornithobacterium rhinotracheale</name>
    <dbReference type="NCBI Taxonomy" id="28251"/>
    <lineage>
        <taxon>Bacteria</taxon>
        <taxon>Pseudomonadati</taxon>
        <taxon>Bacteroidota</taxon>
        <taxon>Flavobacteriia</taxon>
        <taxon>Flavobacteriales</taxon>
        <taxon>Weeksellaceae</taxon>
        <taxon>Ornithobacterium</taxon>
    </lineage>
</organism>
<dbReference type="InterPro" id="IPR002052">
    <property type="entry name" value="DNA_methylase_N6_adenine_CS"/>
</dbReference>
<dbReference type="GO" id="GO:0008170">
    <property type="term" value="F:N-methyltransferase activity"/>
    <property type="evidence" value="ECO:0007669"/>
    <property type="project" value="InterPro"/>
</dbReference>
<keyword evidence="4 8" id="KW-0808">Transferase</keyword>
<keyword evidence="3 8" id="KW-0489">Methyltransferase</keyword>
<dbReference type="Proteomes" id="UP000287701">
    <property type="component" value="Chromosome"/>
</dbReference>
<dbReference type="RefSeq" id="WP_128500910.1">
    <property type="nucleotide sequence ID" value="NZ_CP035107.1"/>
</dbReference>